<keyword evidence="2" id="KW-1185">Reference proteome</keyword>
<proteinExistence type="predicted"/>
<dbReference type="EMBL" id="QWEG01000003">
    <property type="protein sequence ID" value="RHW42008.1"/>
    <property type="molecule type" value="Genomic_DNA"/>
</dbReference>
<name>A0A417YWY9_9BACI</name>
<protein>
    <submittedName>
        <fullName evidence="1">Uncharacterized protein</fullName>
    </submittedName>
</protein>
<accession>A0A417YWY9</accession>
<reference evidence="1 2" key="1">
    <citation type="journal article" date="2017" name="Int. J. Syst. Evol. Microbiol.">
        <title>Bacillus notoginsengisoli sp. nov., a novel bacterium isolated from the rhizosphere of Panax notoginseng.</title>
        <authorList>
            <person name="Zhang M.Y."/>
            <person name="Cheng J."/>
            <person name="Cai Y."/>
            <person name="Zhang T.Y."/>
            <person name="Wu Y.Y."/>
            <person name="Manikprabhu D."/>
            <person name="Li W.J."/>
            <person name="Zhang Y.X."/>
        </authorList>
    </citation>
    <scope>NUCLEOTIDE SEQUENCE [LARGE SCALE GENOMIC DNA]</scope>
    <source>
        <strain evidence="1 2">JCM 30743</strain>
    </source>
</reference>
<dbReference type="RefSeq" id="WP_118919663.1">
    <property type="nucleotide sequence ID" value="NZ_QWEG01000003.1"/>
</dbReference>
<sequence>MPEIFTDINKGEAALLMKNESDSKLTNQQVSEMSRKIKPVEINPFEKVTVHFSDDPASISISEWDFENSAETDSIDQNVFDFSALPGFKTMIIRAKWDNGTACG</sequence>
<gene>
    <name evidence="1" type="ORF">D1B31_05020</name>
</gene>
<comment type="caution">
    <text evidence="1">The sequence shown here is derived from an EMBL/GenBank/DDBJ whole genome shotgun (WGS) entry which is preliminary data.</text>
</comment>
<evidence type="ECO:0000313" key="2">
    <source>
        <dbReference type="Proteomes" id="UP000284416"/>
    </source>
</evidence>
<organism evidence="1 2">
    <name type="scientific">Neobacillus notoginsengisoli</name>
    <dbReference type="NCBI Taxonomy" id="1578198"/>
    <lineage>
        <taxon>Bacteria</taxon>
        <taxon>Bacillati</taxon>
        <taxon>Bacillota</taxon>
        <taxon>Bacilli</taxon>
        <taxon>Bacillales</taxon>
        <taxon>Bacillaceae</taxon>
        <taxon>Neobacillus</taxon>
    </lineage>
</organism>
<dbReference type="Proteomes" id="UP000284416">
    <property type="component" value="Unassembled WGS sequence"/>
</dbReference>
<dbReference type="AlphaFoldDB" id="A0A417YWY9"/>
<evidence type="ECO:0000313" key="1">
    <source>
        <dbReference type="EMBL" id="RHW42008.1"/>
    </source>
</evidence>